<dbReference type="EMBL" id="CP086322">
    <property type="protein sequence ID" value="UQA97966.1"/>
    <property type="molecule type" value="Genomic_DNA"/>
</dbReference>
<keyword evidence="3" id="KW-1185">Reference proteome</keyword>
<evidence type="ECO:0000313" key="2">
    <source>
        <dbReference type="EMBL" id="UQA97966.1"/>
    </source>
</evidence>
<dbReference type="Gene3D" id="3.90.550.10">
    <property type="entry name" value="Spore Coat Polysaccharide Biosynthesis Protein SpsA, Chain A"/>
    <property type="match status" value="1"/>
</dbReference>
<dbReference type="EC" id="2.4.-.-" evidence="2"/>
<organism evidence="2 3">
    <name type="scientific">Streptomyces halobius</name>
    <dbReference type="NCBI Taxonomy" id="2879846"/>
    <lineage>
        <taxon>Bacteria</taxon>
        <taxon>Bacillati</taxon>
        <taxon>Actinomycetota</taxon>
        <taxon>Actinomycetes</taxon>
        <taxon>Kitasatosporales</taxon>
        <taxon>Streptomycetaceae</taxon>
        <taxon>Streptomyces</taxon>
    </lineage>
</organism>
<name>A0ABY4MNS6_9ACTN</name>
<dbReference type="PANTHER" id="PTHR22916">
    <property type="entry name" value="GLYCOSYLTRANSFERASE"/>
    <property type="match status" value="1"/>
</dbReference>
<dbReference type="SUPFAM" id="SSF53448">
    <property type="entry name" value="Nucleotide-diphospho-sugar transferases"/>
    <property type="match status" value="1"/>
</dbReference>
<dbReference type="CDD" id="cd00761">
    <property type="entry name" value="Glyco_tranf_GTA_type"/>
    <property type="match status" value="1"/>
</dbReference>
<sequence length="556" mass="60633">MKEALEPRPGPTITPAAQISIVVIAFNDAVHVSDAVRSALAQGASGNTGGSSSTAVEVIAVDDSSTDGTGAALDALARTEPRLRVIHRTENSGGCGTPRNDGLRAATGRFVMFLDSDDVLPPGAAEALLAAALRHDAPVVAGSCIRRELPAHRDVPWQPALYREAAVHGSPESSPQLVRDTLCVNKLYERAFLAEHGIVFPEGRFTYEDFVFTARVLAASPRIVTIPESVYVWHVRRTADRQSISLDRKHVTNWQARIDAHRTSVRIFQDAGSKALAHAANTKFLDHDLRMYVRELHTRGADYRAEWWQLTRDYLAGFDEADLRAARAPARWLARVVLASAAPRDLERLTQLAARPGRLLPPYAEAGGGAVWSEDLPEVELDALGTKPISRLPVTVDAEPVIGSRSVLRLRVHDMYGRLAAAEPVSIDIELWRRVDDRRGPVHTAALTAQSAANGSVTSWTAEVVLDLPALLERGGRRRADPEPWDLMAQVSCADGAGFRASLRATGPGLRRRMLPSSRYLLLLVQPYATTGGALSLRIASGLRSVWRIAVRRLRR</sequence>
<dbReference type="Proteomes" id="UP000830115">
    <property type="component" value="Chromosome"/>
</dbReference>
<proteinExistence type="predicted"/>
<dbReference type="PANTHER" id="PTHR22916:SF3">
    <property type="entry name" value="UDP-GLCNAC:BETAGAL BETA-1,3-N-ACETYLGLUCOSAMINYLTRANSFERASE-LIKE PROTEIN 1"/>
    <property type="match status" value="1"/>
</dbReference>
<dbReference type="RefSeq" id="WP_248868992.1">
    <property type="nucleotide sequence ID" value="NZ_CP086322.1"/>
</dbReference>
<accession>A0ABY4MNS6</accession>
<dbReference type="InterPro" id="IPR029044">
    <property type="entry name" value="Nucleotide-diphossugar_trans"/>
</dbReference>
<keyword evidence="2" id="KW-0328">Glycosyltransferase</keyword>
<protein>
    <submittedName>
        <fullName evidence="2">Glycosyltransferase</fullName>
        <ecNumber evidence="2">2.4.-.-</ecNumber>
    </submittedName>
</protein>
<feature type="domain" description="Glycosyltransferase 2-like" evidence="1">
    <location>
        <begin position="20"/>
        <end position="150"/>
    </location>
</feature>
<dbReference type="Pfam" id="PF00535">
    <property type="entry name" value="Glycos_transf_2"/>
    <property type="match status" value="1"/>
</dbReference>
<dbReference type="GO" id="GO:0016757">
    <property type="term" value="F:glycosyltransferase activity"/>
    <property type="evidence" value="ECO:0007669"/>
    <property type="project" value="UniProtKB-KW"/>
</dbReference>
<evidence type="ECO:0000259" key="1">
    <source>
        <dbReference type="Pfam" id="PF00535"/>
    </source>
</evidence>
<keyword evidence="2" id="KW-0808">Transferase</keyword>
<dbReference type="InterPro" id="IPR001173">
    <property type="entry name" value="Glyco_trans_2-like"/>
</dbReference>
<gene>
    <name evidence="2" type="ORF">K9S39_27715</name>
</gene>
<evidence type="ECO:0000313" key="3">
    <source>
        <dbReference type="Proteomes" id="UP000830115"/>
    </source>
</evidence>
<reference evidence="2" key="1">
    <citation type="submission" date="2021-10" db="EMBL/GenBank/DDBJ databases">
        <title>Streptomyces nigrumlapis sp.nov.,an antimicrobial producing actinobacterium isolated from Black Gobi rocks.</title>
        <authorList>
            <person name="Wen Y."/>
            <person name="Zhang W."/>
            <person name="Liu X.G."/>
        </authorList>
    </citation>
    <scope>NUCLEOTIDE SEQUENCE</scope>
    <source>
        <strain evidence="2">ST13-2-2</strain>
    </source>
</reference>